<dbReference type="GO" id="GO:0016787">
    <property type="term" value="F:hydrolase activity"/>
    <property type="evidence" value="ECO:0007669"/>
    <property type="project" value="InterPro"/>
</dbReference>
<name>A0A0F9UI54_9ZZZZ</name>
<dbReference type="EMBL" id="LAZR01000091">
    <property type="protein sequence ID" value="KKN92915.1"/>
    <property type="molecule type" value="Genomic_DNA"/>
</dbReference>
<dbReference type="SUPFAM" id="SSF51556">
    <property type="entry name" value="Metallo-dependent hydrolases"/>
    <property type="match status" value="1"/>
</dbReference>
<proteinExistence type="predicted"/>
<organism evidence="3">
    <name type="scientific">marine sediment metagenome</name>
    <dbReference type="NCBI Taxonomy" id="412755"/>
    <lineage>
        <taxon>unclassified sequences</taxon>
        <taxon>metagenomes</taxon>
        <taxon>ecological metagenomes</taxon>
    </lineage>
</organism>
<dbReference type="InterPro" id="IPR032465">
    <property type="entry name" value="ACMSD"/>
</dbReference>
<protein>
    <recommendedName>
        <fullName evidence="2">Amidohydrolase-related domain-containing protein</fullName>
    </recommendedName>
</protein>
<keyword evidence="1" id="KW-0456">Lyase</keyword>
<dbReference type="InterPro" id="IPR032466">
    <property type="entry name" value="Metal_Hydrolase"/>
</dbReference>
<dbReference type="AlphaFoldDB" id="A0A0F9UI54"/>
<dbReference type="PANTHER" id="PTHR21240">
    <property type="entry name" value="2-AMINO-3-CARBOXYLMUCONATE-6-SEMIALDEHYDE DECARBOXYLASE"/>
    <property type="match status" value="1"/>
</dbReference>
<feature type="domain" description="Amidohydrolase-related" evidence="2">
    <location>
        <begin position="3"/>
        <end position="268"/>
    </location>
</feature>
<dbReference type="CDD" id="cd01292">
    <property type="entry name" value="metallo-dependent_hydrolases"/>
    <property type="match status" value="1"/>
</dbReference>
<evidence type="ECO:0000313" key="3">
    <source>
        <dbReference type="EMBL" id="KKN92915.1"/>
    </source>
</evidence>
<comment type="caution">
    <text evidence="3">The sequence shown here is derived from an EMBL/GenBank/DDBJ whole genome shotgun (WGS) entry which is preliminary data.</text>
</comment>
<evidence type="ECO:0000256" key="1">
    <source>
        <dbReference type="ARBA" id="ARBA00023239"/>
    </source>
</evidence>
<evidence type="ECO:0000259" key="2">
    <source>
        <dbReference type="Pfam" id="PF04909"/>
    </source>
</evidence>
<dbReference type="InterPro" id="IPR006680">
    <property type="entry name" value="Amidohydro-rel"/>
</dbReference>
<dbReference type="GO" id="GO:0016831">
    <property type="term" value="F:carboxy-lyase activity"/>
    <property type="evidence" value="ECO:0007669"/>
    <property type="project" value="InterPro"/>
</dbReference>
<gene>
    <name evidence="3" type="ORF">LCGC14_0204450</name>
</gene>
<dbReference type="Pfam" id="PF04909">
    <property type="entry name" value="Amidohydro_2"/>
    <property type="match status" value="1"/>
</dbReference>
<sequence>MIVDCHTHLWRYPGELTDELVAEMAIARMREFDPNVTADQHRQAVSEVDRAIVFGLRAPYTGFLCENETVAEYVRTDPGKLIGFGSVCPTEDGAADEVERASRELGLRGLKMSPIYGNWHPHDQRASAVFARAEKLGMPIIFHQATTFPRKASLALANPILLDDVAIRFPDLKMVVAHLGHPWEAETIVMIRKQPNVFADISALFYRPWQFYNSLRLAVEYGVTHKLLFGTDYPFTTFDESVAGLRSVVQLSREMNLPELPDDLPDQIIHRDTLAVLGLDS</sequence>
<reference evidence="3" key="1">
    <citation type="journal article" date="2015" name="Nature">
        <title>Complex archaea that bridge the gap between prokaryotes and eukaryotes.</title>
        <authorList>
            <person name="Spang A."/>
            <person name="Saw J.H."/>
            <person name="Jorgensen S.L."/>
            <person name="Zaremba-Niedzwiedzka K."/>
            <person name="Martijn J."/>
            <person name="Lind A.E."/>
            <person name="van Eijk R."/>
            <person name="Schleper C."/>
            <person name="Guy L."/>
            <person name="Ettema T.J."/>
        </authorList>
    </citation>
    <scope>NUCLEOTIDE SEQUENCE</scope>
</reference>
<dbReference type="Gene3D" id="3.20.20.140">
    <property type="entry name" value="Metal-dependent hydrolases"/>
    <property type="match status" value="1"/>
</dbReference>
<accession>A0A0F9UI54</accession>